<comment type="function">
    <text evidence="10">Catalyzes the condensation of 2 ATP molecules into cyclic di-AMP (c-di-AMP), a second messenger used to regulate differing processes in different bacteria.</text>
</comment>
<evidence type="ECO:0000256" key="2">
    <source>
        <dbReference type="ARBA" id="ARBA00022475"/>
    </source>
</evidence>
<keyword evidence="13" id="KW-1185">Reference proteome</keyword>
<feature type="transmembrane region" description="Helical" evidence="10">
    <location>
        <begin position="43"/>
        <end position="61"/>
    </location>
</feature>
<keyword evidence="5 10" id="KW-0548">Nucleotidyltransferase</keyword>
<dbReference type="EC" id="2.7.7.85" evidence="10"/>
<evidence type="ECO:0000313" key="13">
    <source>
        <dbReference type="Proteomes" id="UP000184148"/>
    </source>
</evidence>
<gene>
    <name evidence="10" type="primary">dacA</name>
    <name evidence="12" type="ORF">SAMN02745133_01142</name>
</gene>
<dbReference type="InterPro" id="IPR034701">
    <property type="entry name" value="CdaA"/>
</dbReference>
<keyword evidence="7 10" id="KW-0067">ATP-binding</keyword>
<accession>A0A1M4WD00</accession>
<keyword evidence="9 10" id="KW-0472">Membrane</keyword>
<evidence type="ECO:0000256" key="9">
    <source>
        <dbReference type="ARBA" id="ARBA00023136"/>
    </source>
</evidence>
<dbReference type="InterPro" id="IPR036888">
    <property type="entry name" value="DNA_integrity_DisA_N_sf"/>
</dbReference>
<evidence type="ECO:0000256" key="6">
    <source>
        <dbReference type="ARBA" id="ARBA00022741"/>
    </source>
</evidence>
<dbReference type="HAMAP" id="MF_01499">
    <property type="entry name" value="DacA"/>
    <property type="match status" value="1"/>
</dbReference>
<dbReference type="OrthoDB" id="9807385at2"/>
<evidence type="ECO:0000256" key="3">
    <source>
        <dbReference type="ARBA" id="ARBA00022679"/>
    </source>
</evidence>
<comment type="caution">
    <text evidence="10">Lacks conserved residue(s) required for the propagation of feature annotation.</text>
</comment>
<comment type="similarity">
    <text evidence="10">Belongs to the adenylate cyclase family. DacA/CdaA subfamily.</text>
</comment>
<dbReference type="PROSITE" id="PS51794">
    <property type="entry name" value="DAC"/>
    <property type="match status" value="1"/>
</dbReference>
<dbReference type="GO" id="GO:0106408">
    <property type="term" value="F:diadenylate cyclase activity"/>
    <property type="evidence" value="ECO:0007669"/>
    <property type="project" value="UniProtKB-EC"/>
</dbReference>
<dbReference type="Proteomes" id="UP000184148">
    <property type="component" value="Unassembled WGS sequence"/>
</dbReference>
<evidence type="ECO:0000256" key="8">
    <source>
        <dbReference type="ARBA" id="ARBA00022989"/>
    </source>
</evidence>
<dbReference type="SUPFAM" id="SSF143597">
    <property type="entry name" value="YojJ-like"/>
    <property type="match status" value="1"/>
</dbReference>
<reference evidence="13" key="1">
    <citation type="submission" date="2016-11" db="EMBL/GenBank/DDBJ databases">
        <authorList>
            <person name="Varghese N."/>
            <person name="Submissions S."/>
        </authorList>
    </citation>
    <scope>NUCLEOTIDE SEQUENCE [LARGE SCALE GENOMIC DNA]</scope>
    <source>
        <strain evidence="13">DSM 12395</strain>
    </source>
</reference>
<dbReference type="Pfam" id="PF19293">
    <property type="entry name" value="CdaA_N"/>
    <property type="match status" value="1"/>
</dbReference>
<keyword evidence="8 10" id="KW-1133">Transmembrane helix</keyword>
<keyword evidence="3 10" id="KW-0808">Transferase</keyword>
<keyword evidence="6 10" id="KW-0547">Nucleotide-binding</keyword>
<comment type="subunit">
    <text evidence="10">Probably a homodimer.</text>
</comment>
<feature type="transmembrane region" description="Helical" evidence="10">
    <location>
        <begin position="12"/>
        <end position="31"/>
    </location>
</feature>
<dbReference type="NCBIfam" id="TIGR00159">
    <property type="entry name" value="diadenylate cyclase CdaA"/>
    <property type="match status" value="1"/>
</dbReference>
<dbReference type="Gene3D" id="3.40.1700.10">
    <property type="entry name" value="DNA integrity scanning protein, DisA, N-terminal domain"/>
    <property type="match status" value="1"/>
</dbReference>
<dbReference type="EMBL" id="FQUY01000006">
    <property type="protein sequence ID" value="SHE79067.1"/>
    <property type="molecule type" value="Genomic_DNA"/>
</dbReference>
<comment type="catalytic activity">
    <reaction evidence="1 10">
        <text>2 ATP = 3',3'-c-di-AMP + 2 diphosphate</text>
        <dbReference type="Rhea" id="RHEA:35655"/>
        <dbReference type="ChEBI" id="CHEBI:30616"/>
        <dbReference type="ChEBI" id="CHEBI:33019"/>
        <dbReference type="ChEBI" id="CHEBI:71500"/>
        <dbReference type="EC" id="2.7.7.85"/>
    </reaction>
</comment>
<sequence length="274" mass="30424">MLEQLKALNLDILNFTSILDILLVSFVFYRFMRIIQGTRAVQLIKGLVVLLVATTASSWLHLYTINWLLQQVMTALVVALPIVFQPELRRALETLGRGKFFTRTVNTLKEADRSRMINEVVRAVQVLTKNKMGALIIIERVTGLEEYIDSGVKIDGIVSAEFLVNIFIPNTPLHDGAVIIRGDRVTAAACFLPLSENPYLSKELGTRHRAGIGVSEVSDAVAVIVSEETGAISLAMDGAIDRMLDESTLKQKLNDALEQKHYGSLSGVFRRNEQ</sequence>
<evidence type="ECO:0000256" key="1">
    <source>
        <dbReference type="ARBA" id="ARBA00000877"/>
    </source>
</evidence>
<dbReference type="InterPro" id="IPR045585">
    <property type="entry name" value="CdaA_N"/>
</dbReference>
<dbReference type="InterPro" id="IPR003390">
    <property type="entry name" value="DNA_integrity_scan_DisA_N"/>
</dbReference>
<evidence type="ECO:0000259" key="11">
    <source>
        <dbReference type="PROSITE" id="PS51794"/>
    </source>
</evidence>
<dbReference type="PANTHER" id="PTHR34185">
    <property type="entry name" value="DIADENYLATE CYCLASE"/>
    <property type="match status" value="1"/>
</dbReference>
<dbReference type="Pfam" id="PF02457">
    <property type="entry name" value="DAC"/>
    <property type="match status" value="1"/>
</dbReference>
<dbReference type="InterPro" id="IPR050338">
    <property type="entry name" value="DisA"/>
</dbReference>
<dbReference type="InterPro" id="IPR014046">
    <property type="entry name" value="C-di-AMP_synthase"/>
</dbReference>
<keyword evidence="4 10" id="KW-0812">Transmembrane</keyword>
<dbReference type="GO" id="GO:0005524">
    <property type="term" value="F:ATP binding"/>
    <property type="evidence" value="ECO:0007669"/>
    <property type="project" value="UniProtKB-UniRule"/>
</dbReference>
<dbReference type="PANTHER" id="PTHR34185:SF1">
    <property type="entry name" value="DIADENYLATE CYCLASE"/>
    <property type="match status" value="1"/>
</dbReference>
<evidence type="ECO:0000256" key="10">
    <source>
        <dbReference type="HAMAP-Rule" id="MF_01499"/>
    </source>
</evidence>
<evidence type="ECO:0000256" key="7">
    <source>
        <dbReference type="ARBA" id="ARBA00022840"/>
    </source>
</evidence>
<dbReference type="FunFam" id="3.40.1700.10:FF:000002">
    <property type="entry name" value="Diadenylate cyclase"/>
    <property type="match status" value="1"/>
</dbReference>
<protein>
    <recommendedName>
        <fullName evidence="10">Diadenylate cyclase</fullName>
        <shortName evidence="10">DAC</shortName>
        <ecNumber evidence="10">2.7.7.85</ecNumber>
    </recommendedName>
    <alternativeName>
        <fullName evidence="10">Cyclic-di-AMP synthase</fullName>
        <shortName evidence="10">c-di-AMP synthase</shortName>
    </alternativeName>
</protein>
<evidence type="ECO:0000313" key="12">
    <source>
        <dbReference type="EMBL" id="SHE79067.1"/>
    </source>
</evidence>
<feature type="domain" description="DAC" evidence="11">
    <location>
        <begin position="85"/>
        <end position="246"/>
    </location>
</feature>
<dbReference type="STRING" id="1121429.SAMN02745133_01142"/>
<dbReference type="RefSeq" id="WP_073237082.1">
    <property type="nucleotide sequence ID" value="NZ_FQUY01000006.1"/>
</dbReference>
<evidence type="ECO:0000256" key="4">
    <source>
        <dbReference type="ARBA" id="ARBA00022692"/>
    </source>
</evidence>
<keyword evidence="2 10" id="KW-1003">Cell membrane</keyword>
<name>A0A1M4WD00_9FIRM</name>
<organism evidence="12 13">
    <name type="scientific">Desulforamulus putei DSM 12395</name>
    <dbReference type="NCBI Taxonomy" id="1121429"/>
    <lineage>
        <taxon>Bacteria</taxon>
        <taxon>Bacillati</taxon>
        <taxon>Bacillota</taxon>
        <taxon>Clostridia</taxon>
        <taxon>Eubacteriales</taxon>
        <taxon>Peptococcaceae</taxon>
        <taxon>Desulforamulus</taxon>
    </lineage>
</organism>
<evidence type="ECO:0000256" key="5">
    <source>
        <dbReference type="ARBA" id="ARBA00022695"/>
    </source>
</evidence>
<dbReference type="GO" id="GO:0006171">
    <property type="term" value="P:cAMP biosynthetic process"/>
    <property type="evidence" value="ECO:0007669"/>
    <property type="project" value="InterPro"/>
</dbReference>
<proteinExistence type="inferred from homology"/>
<dbReference type="GO" id="GO:0004016">
    <property type="term" value="F:adenylate cyclase activity"/>
    <property type="evidence" value="ECO:0007669"/>
    <property type="project" value="UniProtKB-UniRule"/>
</dbReference>
<dbReference type="PIRSF" id="PIRSF004793">
    <property type="entry name" value="UCP004793"/>
    <property type="match status" value="1"/>
</dbReference>
<feature type="transmembrane region" description="Helical" evidence="10">
    <location>
        <begin position="67"/>
        <end position="84"/>
    </location>
</feature>
<dbReference type="AlphaFoldDB" id="A0A1M4WD00"/>